<comment type="caution">
    <text evidence="2">The sequence shown here is derived from an EMBL/GenBank/DDBJ whole genome shotgun (WGS) entry which is preliminary data.</text>
</comment>
<proteinExistence type="predicted"/>
<sequence length="416" mass="47161">MSLADTIQRLQAIWPLTNTVHETYSLLLYLAAFAAAFIINTWSQGQTSVGFTLAFCHLESNNVLFPQVRTSTDDGSLHPRIHFLLPYKIFHILTRRGNRRRGVLGRIIDISTTLIAGYITGTPLPLLSKKFTRYTNATCRTIIRFFNSFHGIRREIYLVLLCTVVAKTVNVFASTELNAELLGFSPAVTVALTTLPTIWLTFSIPYLEQCAGQPVIQLYNRAGAQLVIFITEKTRSNRTLQTLWDKILTNSQGLFKSLILAFLVEFLTLTQRYVSGVLWNFLDRTFLLGVDRTYLQIWTSHVEAAYGPSVSAILYCVLISARVYYTFYLGMVLNKRADQAKTLASSDKIIKARSDMKAMDDQRLGVRVIRRSFFLVEENIFSVFASPSSAPKWYNKIGKPFLSNIWVETSMKLLGK</sequence>
<evidence type="ECO:0000256" key="1">
    <source>
        <dbReference type="SAM" id="Phobius"/>
    </source>
</evidence>
<feature type="transmembrane region" description="Helical" evidence="1">
    <location>
        <begin position="156"/>
        <end position="175"/>
    </location>
</feature>
<reference evidence="2" key="1">
    <citation type="journal article" date="2023" name="Mol. Phylogenet. Evol.">
        <title>Genome-scale phylogeny and comparative genomics of the fungal order Sordariales.</title>
        <authorList>
            <person name="Hensen N."/>
            <person name="Bonometti L."/>
            <person name="Westerberg I."/>
            <person name="Brannstrom I.O."/>
            <person name="Guillou S."/>
            <person name="Cros-Aarteil S."/>
            <person name="Calhoun S."/>
            <person name="Haridas S."/>
            <person name="Kuo A."/>
            <person name="Mondo S."/>
            <person name="Pangilinan J."/>
            <person name="Riley R."/>
            <person name="LaButti K."/>
            <person name="Andreopoulos B."/>
            <person name="Lipzen A."/>
            <person name="Chen C."/>
            <person name="Yan M."/>
            <person name="Daum C."/>
            <person name="Ng V."/>
            <person name="Clum A."/>
            <person name="Steindorff A."/>
            <person name="Ohm R.A."/>
            <person name="Martin F."/>
            <person name="Silar P."/>
            <person name="Natvig D.O."/>
            <person name="Lalanne C."/>
            <person name="Gautier V."/>
            <person name="Ament-Velasquez S.L."/>
            <person name="Kruys A."/>
            <person name="Hutchinson M.I."/>
            <person name="Powell A.J."/>
            <person name="Barry K."/>
            <person name="Miller A.N."/>
            <person name="Grigoriev I.V."/>
            <person name="Debuchy R."/>
            <person name="Gladieux P."/>
            <person name="Hiltunen Thoren M."/>
            <person name="Johannesson H."/>
        </authorList>
    </citation>
    <scope>NUCLEOTIDE SEQUENCE</scope>
    <source>
        <strain evidence="2">PSN293</strain>
    </source>
</reference>
<dbReference type="Proteomes" id="UP001301769">
    <property type="component" value="Unassembled WGS sequence"/>
</dbReference>
<organism evidence="2 3">
    <name type="scientific">Rhypophila decipiens</name>
    <dbReference type="NCBI Taxonomy" id="261697"/>
    <lineage>
        <taxon>Eukaryota</taxon>
        <taxon>Fungi</taxon>
        <taxon>Dikarya</taxon>
        <taxon>Ascomycota</taxon>
        <taxon>Pezizomycotina</taxon>
        <taxon>Sordariomycetes</taxon>
        <taxon>Sordariomycetidae</taxon>
        <taxon>Sordariales</taxon>
        <taxon>Naviculisporaceae</taxon>
        <taxon>Rhypophila</taxon>
    </lineage>
</organism>
<keyword evidence="3" id="KW-1185">Reference proteome</keyword>
<keyword evidence="1" id="KW-0812">Transmembrane</keyword>
<evidence type="ECO:0000313" key="2">
    <source>
        <dbReference type="EMBL" id="KAK4211358.1"/>
    </source>
</evidence>
<name>A0AAN7B576_9PEZI</name>
<dbReference type="EMBL" id="MU858151">
    <property type="protein sequence ID" value="KAK4211358.1"/>
    <property type="molecule type" value="Genomic_DNA"/>
</dbReference>
<keyword evidence="1" id="KW-0472">Membrane</keyword>
<protein>
    <submittedName>
        <fullName evidence="2">Uncharacterized protein</fullName>
    </submittedName>
</protein>
<keyword evidence="1" id="KW-1133">Transmembrane helix</keyword>
<feature type="transmembrane region" description="Helical" evidence="1">
    <location>
        <begin position="312"/>
        <end position="333"/>
    </location>
</feature>
<feature type="transmembrane region" description="Helical" evidence="1">
    <location>
        <begin position="24"/>
        <end position="42"/>
    </location>
</feature>
<dbReference type="AlphaFoldDB" id="A0AAN7B576"/>
<gene>
    <name evidence="2" type="ORF">QBC37DRAFT_376135</name>
</gene>
<reference evidence="2" key="2">
    <citation type="submission" date="2023-05" db="EMBL/GenBank/DDBJ databases">
        <authorList>
            <consortium name="Lawrence Berkeley National Laboratory"/>
            <person name="Steindorff A."/>
            <person name="Hensen N."/>
            <person name="Bonometti L."/>
            <person name="Westerberg I."/>
            <person name="Brannstrom I.O."/>
            <person name="Guillou S."/>
            <person name="Cros-Aarteil S."/>
            <person name="Calhoun S."/>
            <person name="Haridas S."/>
            <person name="Kuo A."/>
            <person name="Mondo S."/>
            <person name="Pangilinan J."/>
            <person name="Riley R."/>
            <person name="Labutti K."/>
            <person name="Andreopoulos B."/>
            <person name="Lipzen A."/>
            <person name="Chen C."/>
            <person name="Yanf M."/>
            <person name="Daum C."/>
            <person name="Ng V."/>
            <person name="Clum A."/>
            <person name="Ohm R."/>
            <person name="Martin F."/>
            <person name="Silar P."/>
            <person name="Natvig D."/>
            <person name="Lalanne C."/>
            <person name="Gautier V."/>
            <person name="Ament-Velasquez S.L."/>
            <person name="Kruys A."/>
            <person name="Hutchinson M.I."/>
            <person name="Powell A.J."/>
            <person name="Barry K."/>
            <person name="Miller A.N."/>
            <person name="Grigoriev I.V."/>
            <person name="Debuchy R."/>
            <person name="Gladieux P."/>
            <person name="Thoren M.H."/>
            <person name="Johannesson H."/>
        </authorList>
    </citation>
    <scope>NUCLEOTIDE SEQUENCE</scope>
    <source>
        <strain evidence="2">PSN293</strain>
    </source>
</reference>
<accession>A0AAN7B576</accession>
<feature type="transmembrane region" description="Helical" evidence="1">
    <location>
        <begin position="181"/>
        <end position="202"/>
    </location>
</feature>
<evidence type="ECO:0000313" key="3">
    <source>
        <dbReference type="Proteomes" id="UP001301769"/>
    </source>
</evidence>